<comment type="function">
    <text evidence="9">Involved in the biosynthesis of ADP-glucose, a building block required for the elongation reactions to produce glycogen. Catalyzes the reaction between ATP and alpha-D-glucose 1-phosphate (G1P) to produce pyrophosphate and ADP-Glc.</text>
</comment>
<dbReference type="InterPro" id="IPR023049">
    <property type="entry name" value="GlgC_bac"/>
</dbReference>
<keyword evidence="6 9" id="KW-0067">ATP-binding</keyword>
<evidence type="ECO:0000313" key="12">
    <source>
        <dbReference type="EMBL" id="MFC5497336.1"/>
    </source>
</evidence>
<dbReference type="NCBIfam" id="TIGR02091">
    <property type="entry name" value="glgC"/>
    <property type="match status" value="1"/>
</dbReference>
<dbReference type="SUPFAM" id="SSF53448">
    <property type="entry name" value="Nucleotide-diphospho-sugar transferases"/>
    <property type="match status" value="1"/>
</dbReference>
<comment type="catalytic activity">
    <reaction evidence="9">
        <text>alpha-D-glucose 1-phosphate + ATP + H(+) = ADP-alpha-D-glucose + diphosphate</text>
        <dbReference type="Rhea" id="RHEA:12120"/>
        <dbReference type="ChEBI" id="CHEBI:15378"/>
        <dbReference type="ChEBI" id="CHEBI:30616"/>
        <dbReference type="ChEBI" id="CHEBI:33019"/>
        <dbReference type="ChEBI" id="CHEBI:57498"/>
        <dbReference type="ChEBI" id="CHEBI:58601"/>
        <dbReference type="EC" id="2.7.7.27"/>
    </reaction>
</comment>
<dbReference type="InterPro" id="IPR029044">
    <property type="entry name" value="Nucleotide-diphossugar_trans"/>
</dbReference>
<evidence type="ECO:0000256" key="4">
    <source>
        <dbReference type="ARBA" id="ARBA00022695"/>
    </source>
</evidence>
<evidence type="ECO:0000256" key="9">
    <source>
        <dbReference type="HAMAP-Rule" id="MF_00624"/>
    </source>
</evidence>
<comment type="caution">
    <text evidence="12">The sequence shown here is derived from an EMBL/GenBank/DDBJ whole genome shotgun (WGS) entry which is preliminary data.</text>
</comment>
<feature type="domain" description="Nucleotidyl transferase" evidence="10">
    <location>
        <begin position="33"/>
        <end position="302"/>
    </location>
</feature>
<keyword evidence="8 9" id="KW-0119">Carbohydrate metabolism</keyword>
<comment type="subunit">
    <text evidence="9">Homotetramer.</text>
</comment>
<dbReference type="InterPro" id="IPR056818">
    <property type="entry name" value="GlmU/GlgC-like_hexapep"/>
</dbReference>
<dbReference type="HAMAP" id="MF_00624">
    <property type="entry name" value="GlgC"/>
    <property type="match status" value="1"/>
</dbReference>
<dbReference type="Proteomes" id="UP001596037">
    <property type="component" value="Unassembled WGS sequence"/>
</dbReference>
<dbReference type="Pfam" id="PF00483">
    <property type="entry name" value="NTP_transferase"/>
    <property type="match status" value="1"/>
</dbReference>
<sequence length="442" mass="49097">MDTPVSTELQRHALQASTEQMILARQLPTRTVALVLAGGRGSRLQDLTDRRAKPAVYFGGKFRIIDFALSNCINSGIRRIGVVTQYKSHSLLRHLQRGWNFLRGESNEFIDLLPAQQRVNEAFWYRGTADAVFQNMDILRAYNPEYILVLAGDHIYKQDYSLMLLDHAQSGSRCTVGCIEVPRMDATALGVMAIDENRRITNFLEKPADPPAMPGKPDRALGSMGIYVFDADYLYEMLDADVANDGSDHDFGKNIIPRIVADGQALAHPLNLSSVPWTTRHNPYWRDVGTVDAFWAANLDLASNMPELNIYDREWPIWTYQEQLPPAKFVPDEKGHNGETANVMVSGGCIVSGSDLRESVLFSSVRIHSCCRISQAVLLPDVEVGRGCRLSKVVIDRGCKLPDGMVIGENAELDAGRFYRSDKGVVLVTKAMLEKLAAPAGE</sequence>
<keyword evidence="4 9" id="KW-0548">Nucleotidyltransferase</keyword>
<comment type="pathway">
    <text evidence="9">Glycan biosynthesis; glycogen biosynthesis.</text>
</comment>
<evidence type="ECO:0000256" key="1">
    <source>
        <dbReference type="ARBA" id="ARBA00010443"/>
    </source>
</evidence>
<dbReference type="RefSeq" id="WP_376849371.1">
    <property type="nucleotide sequence ID" value="NZ_JBHSMF010000006.1"/>
</dbReference>
<dbReference type="NCBIfam" id="NF002023">
    <property type="entry name" value="PRK00844.1"/>
    <property type="match status" value="1"/>
</dbReference>
<evidence type="ECO:0000256" key="8">
    <source>
        <dbReference type="ARBA" id="ARBA00023277"/>
    </source>
</evidence>
<feature type="site" description="Could play a key role in the communication between the regulatory and the substrate sites" evidence="9">
    <location>
        <position position="85"/>
    </location>
</feature>
<evidence type="ECO:0000256" key="2">
    <source>
        <dbReference type="ARBA" id="ARBA00022600"/>
    </source>
</evidence>
<dbReference type="EC" id="2.7.7.27" evidence="9"/>
<keyword evidence="7 9" id="KW-0320">Glycogen biosynthesis</keyword>
<dbReference type="PANTHER" id="PTHR43523:SF2">
    <property type="entry name" value="GLUCOSE-1-PHOSPHATE ADENYLYLTRANSFERASE"/>
    <property type="match status" value="1"/>
</dbReference>
<evidence type="ECO:0000256" key="3">
    <source>
        <dbReference type="ARBA" id="ARBA00022679"/>
    </source>
</evidence>
<evidence type="ECO:0000256" key="5">
    <source>
        <dbReference type="ARBA" id="ARBA00022741"/>
    </source>
</evidence>
<keyword evidence="5 9" id="KW-0547">Nucleotide-binding</keyword>
<name>A0ABW0NBJ5_9BURK</name>
<feature type="binding site" evidence="9">
    <location>
        <position position="223"/>
    </location>
    <ligand>
        <name>alpha-D-glucose 1-phosphate</name>
        <dbReference type="ChEBI" id="CHEBI:58601"/>
    </ligand>
</feature>
<dbReference type="SUPFAM" id="SSF51161">
    <property type="entry name" value="Trimeric LpxA-like enzymes"/>
    <property type="match status" value="1"/>
</dbReference>
<feature type="binding site" evidence="9">
    <location>
        <begin position="205"/>
        <end position="206"/>
    </location>
    <ligand>
        <name>alpha-D-glucose 1-phosphate</name>
        <dbReference type="ChEBI" id="CHEBI:58601"/>
    </ligand>
</feature>
<keyword evidence="13" id="KW-1185">Reference proteome</keyword>
<dbReference type="Pfam" id="PF24894">
    <property type="entry name" value="Hexapep_GlmU"/>
    <property type="match status" value="1"/>
</dbReference>
<proteinExistence type="inferred from homology"/>
<dbReference type="InterPro" id="IPR005836">
    <property type="entry name" value="ADP_Glu_pyroP_CS"/>
</dbReference>
<reference evidence="13" key="1">
    <citation type="journal article" date="2019" name="Int. J. Syst. Evol. Microbiol.">
        <title>The Global Catalogue of Microorganisms (GCM) 10K type strain sequencing project: providing services to taxonomists for standard genome sequencing and annotation.</title>
        <authorList>
            <consortium name="The Broad Institute Genomics Platform"/>
            <consortium name="The Broad Institute Genome Sequencing Center for Infectious Disease"/>
            <person name="Wu L."/>
            <person name="Ma J."/>
        </authorList>
    </citation>
    <scope>NUCLEOTIDE SEQUENCE [LARGE SCALE GENOMIC DNA]</scope>
    <source>
        <strain evidence="13">CCUG 57401</strain>
    </source>
</reference>
<dbReference type="Gene3D" id="3.90.550.10">
    <property type="entry name" value="Spore Coat Polysaccharide Biosynthesis Protein SpsA, Chain A"/>
    <property type="match status" value="1"/>
</dbReference>
<dbReference type="EMBL" id="JBHSMF010000006">
    <property type="protein sequence ID" value="MFC5497336.1"/>
    <property type="molecule type" value="Genomic_DNA"/>
</dbReference>
<dbReference type="InterPro" id="IPR005835">
    <property type="entry name" value="NTP_transferase_dom"/>
</dbReference>
<keyword evidence="3 9" id="KW-0808">Transferase</keyword>
<dbReference type="CDD" id="cd04651">
    <property type="entry name" value="LbH_G1P_AT_C"/>
    <property type="match status" value="1"/>
</dbReference>
<evidence type="ECO:0000256" key="6">
    <source>
        <dbReference type="ARBA" id="ARBA00022840"/>
    </source>
</evidence>
<evidence type="ECO:0000259" key="11">
    <source>
        <dbReference type="Pfam" id="PF24894"/>
    </source>
</evidence>
<feature type="binding site" evidence="9">
    <location>
        <position position="190"/>
    </location>
    <ligand>
        <name>alpha-D-glucose 1-phosphate</name>
        <dbReference type="ChEBI" id="CHEBI:58601"/>
    </ligand>
</feature>
<dbReference type="GO" id="GO:0008878">
    <property type="term" value="F:glucose-1-phosphate adenylyltransferase activity"/>
    <property type="evidence" value="ECO:0007669"/>
    <property type="project" value="UniProtKB-EC"/>
</dbReference>
<dbReference type="PROSITE" id="PS00809">
    <property type="entry name" value="ADP_GLC_PYROPHOSPH_2"/>
    <property type="match status" value="1"/>
</dbReference>
<feature type="binding site" evidence="9">
    <location>
        <position position="125"/>
    </location>
    <ligand>
        <name>alpha-D-glucose 1-phosphate</name>
        <dbReference type="ChEBI" id="CHEBI:58601"/>
    </ligand>
</feature>
<feature type="site" description="Could play a key role in the communication between the regulatory and the substrate sites" evidence="9">
    <location>
        <position position="124"/>
    </location>
</feature>
<organism evidence="12 13">
    <name type="scientific">Caenimonas terrae</name>
    <dbReference type="NCBI Taxonomy" id="696074"/>
    <lineage>
        <taxon>Bacteria</taxon>
        <taxon>Pseudomonadati</taxon>
        <taxon>Pseudomonadota</taxon>
        <taxon>Betaproteobacteria</taxon>
        <taxon>Burkholderiales</taxon>
        <taxon>Comamonadaceae</taxon>
        <taxon>Caenimonas</taxon>
    </lineage>
</organism>
<evidence type="ECO:0000313" key="13">
    <source>
        <dbReference type="Proteomes" id="UP001596037"/>
    </source>
</evidence>
<evidence type="ECO:0000259" key="10">
    <source>
        <dbReference type="Pfam" id="PF00483"/>
    </source>
</evidence>
<dbReference type="NCBIfam" id="NF001947">
    <property type="entry name" value="PRK00725.1"/>
    <property type="match status" value="1"/>
</dbReference>
<dbReference type="InterPro" id="IPR011831">
    <property type="entry name" value="ADP-Glc_PPase"/>
</dbReference>
<dbReference type="PROSITE" id="PS00808">
    <property type="entry name" value="ADP_GLC_PYROPHOSPH_1"/>
    <property type="match status" value="1"/>
</dbReference>
<feature type="domain" description="Glucose-1-phosphate adenylyltransferase/Bifunctional protein GlmU-like C-terminal hexapeptide" evidence="11">
    <location>
        <begin position="325"/>
        <end position="428"/>
    </location>
</feature>
<dbReference type="PANTHER" id="PTHR43523">
    <property type="entry name" value="GLUCOSE-1-PHOSPHATE ADENYLYLTRANSFERASE-RELATED"/>
    <property type="match status" value="1"/>
</dbReference>
<keyword evidence="2 9" id="KW-0321">Glycogen metabolism</keyword>
<accession>A0ABW0NBJ5</accession>
<protein>
    <recommendedName>
        <fullName evidence="9">Glucose-1-phosphate adenylyltransferase</fullName>
        <ecNumber evidence="9">2.7.7.27</ecNumber>
    </recommendedName>
    <alternativeName>
        <fullName evidence="9">ADP-glucose pyrophosphorylase</fullName>
        <shortName evidence="9">ADPGlc PPase</shortName>
    </alternativeName>
    <alternativeName>
        <fullName evidence="9">ADP-glucose synthase</fullName>
    </alternativeName>
</protein>
<dbReference type="Gene3D" id="2.160.10.10">
    <property type="entry name" value="Hexapeptide repeat proteins"/>
    <property type="match status" value="1"/>
</dbReference>
<evidence type="ECO:0000256" key="7">
    <source>
        <dbReference type="ARBA" id="ARBA00023056"/>
    </source>
</evidence>
<comment type="similarity">
    <text evidence="1 9">Belongs to the bacterial/plant glucose-1-phosphate adenylyltransferase family.</text>
</comment>
<dbReference type="InterPro" id="IPR011004">
    <property type="entry name" value="Trimer_LpxA-like_sf"/>
</dbReference>
<gene>
    <name evidence="9 12" type="primary">glgC</name>
    <name evidence="12" type="ORF">ACFPOE_07315</name>
</gene>
<dbReference type="CDD" id="cd02508">
    <property type="entry name" value="ADP_Glucose_PP"/>
    <property type="match status" value="1"/>
</dbReference>